<accession>A0ABD2CXL4</accession>
<dbReference type="EMBL" id="JAYRBN010000026">
    <property type="protein sequence ID" value="KAL2749842.1"/>
    <property type="molecule type" value="Genomic_DNA"/>
</dbReference>
<proteinExistence type="predicted"/>
<protein>
    <submittedName>
        <fullName evidence="1">Uncharacterized protein</fullName>
    </submittedName>
</protein>
<sequence>MRIIHTESIVLIKSLVFGMILMKRRRKEKKIKKKKEVPIRFVLLEELILLKYAPEMSEISIGLLFRSTDGACYWLRTVWIAQEGGFNNISGAKRCLKISCDRIHLTEGVGIVGQSLDILCRRRISVRKLPLKDRVINGYPTSYNKFIVSADVFHLSHVSSLTFNTTI</sequence>
<organism evidence="1 2">
    <name type="scientific">Vespula maculifrons</name>
    <name type="common">Eastern yellow jacket</name>
    <name type="synonym">Wasp</name>
    <dbReference type="NCBI Taxonomy" id="7453"/>
    <lineage>
        <taxon>Eukaryota</taxon>
        <taxon>Metazoa</taxon>
        <taxon>Ecdysozoa</taxon>
        <taxon>Arthropoda</taxon>
        <taxon>Hexapoda</taxon>
        <taxon>Insecta</taxon>
        <taxon>Pterygota</taxon>
        <taxon>Neoptera</taxon>
        <taxon>Endopterygota</taxon>
        <taxon>Hymenoptera</taxon>
        <taxon>Apocrita</taxon>
        <taxon>Aculeata</taxon>
        <taxon>Vespoidea</taxon>
        <taxon>Vespidae</taxon>
        <taxon>Vespinae</taxon>
        <taxon>Vespula</taxon>
    </lineage>
</organism>
<keyword evidence="2" id="KW-1185">Reference proteome</keyword>
<evidence type="ECO:0000313" key="1">
    <source>
        <dbReference type="EMBL" id="KAL2749842.1"/>
    </source>
</evidence>
<dbReference type="AlphaFoldDB" id="A0ABD2CXL4"/>
<comment type="caution">
    <text evidence="1">The sequence shown here is derived from an EMBL/GenBank/DDBJ whole genome shotgun (WGS) entry which is preliminary data.</text>
</comment>
<evidence type="ECO:0000313" key="2">
    <source>
        <dbReference type="Proteomes" id="UP001607303"/>
    </source>
</evidence>
<name>A0ABD2CXL4_VESMC</name>
<reference evidence="1 2" key="1">
    <citation type="journal article" date="2024" name="Ann. Entomol. Soc. Am.">
        <title>Genomic analyses of the southern and eastern yellowjacket wasps (Hymenoptera: Vespidae) reveal evolutionary signatures of social life.</title>
        <authorList>
            <person name="Catto M.A."/>
            <person name="Caine P.B."/>
            <person name="Orr S.E."/>
            <person name="Hunt B.G."/>
            <person name="Goodisman M.A.D."/>
        </authorList>
    </citation>
    <scope>NUCLEOTIDE SEQUENCE [LARGE SCALE GENOMIC DNA]</scope>
    <source>
        <strain evidence="1">232</strain>
        <tissue evidence="1">Head and thorax</tissue>
    </source>
</reference>
<gene>
    <name evidence="1" type="ORF">V1477_001913</name>
</gene>
<dbReference type="Proteomes" id="UP001607303">
    <property type="component" value="Unassembled WGS sequence"/>
</dbReference>